<accession>A0ABW3RM52</accession>
<dbReference type="RefSeq" id="WP_380896386.1">
    <property type="nucleotide sequence ID" value="NZ_JBHTKY010000014.1"/>
</dbReference>
<dbReference type="EMBL" id="JBHTKY010000014">
    <property type="protein sequence ID" value="MFD1166022.1"/>
    <property type="molecule type" value="Genomic_DNA"/>
</dbReference>
<gene>
    <name evidence="2" type="ORF">ACFQ2C_10440</name>
</gene>
<reference evidence="3" key="1">
    <citation type="journal article" date="2019" name="Int. J. Syst. Evol. Microbiol.">
        <title>The Global Catalogue of Microorganisms (GCM) 10K type strain sequencing project: providing services to taxonomists for standard genome sequencing and annotation.</title>
        <authorList>
            <consortium name="The Broad Institute Genomics Platform"/>
            <consortium name="The Broad Institute Genome Sequencing Center for Infectious Disease"/>
            <person name="Wu L."/>
            <person name="Ma J."/>
        </authorList>
    </citation>
    <scope>NUCLEOTIDE SEQUENCE [LARGE SCALE GENOMIC DNA]</scope>
    <source>
        <strain evidence="3">CCUG 52468</strain>
    </source>
</reference>
<evidence type="ECO:0008006" key="4">
    <source>
        <dbReference type="Google" id="ProtNLM"/>
    </source>
</evidence>
<name>A0ABW3RM52_9SPHI</name>
<sequence length="251" mass="29639">MNKENYDYLKDQIFYAGFGNKLHEALQSKISRGKKEFQLHFQGVISGQTVSAELQFSQSRKTEHYFFNSYTLELPSNSKEEPSKRKFFVNGRERFTLKEAYNLMSGRSVHKQFTNMNGEPYRAWCQLDTKEMDIQGQYRMSKFYESYGYDLEKQLERFPIREISDPDSRKQVLESLKRGNRQLVTFDLSSGPEKLYVEALPRFKAVCIYNGEGIRQEFIDDRQHVQRNSAKVQEQQRQIQVRRSGHKPGKP</sequence>
<protein>
    <recommendedName>
        <fullName evidence="4">DUF3945 domain-containing protein</fullName>
    </recommendedName>
</protein>
<keyword evidence="3" id="KW-1185">Reference proteome</keyword>
<feature type="compositionally biased region" description="Low complexity" evidence="1">
    <location>
        <begin position="232"/>
        <end position="242"/>
    </location>
</feature>
<evidence type="ECO:0000256" key="1">
    <source>
        <dbReference type="SAM" id="MobiDB-lite"/>
    </source>
</evidence>
<organism evidence="2 3">
    <name type="scientific">Sphingobacterium daejeonense</name>
    <dbReference type="NCBI Taxonomy" id="371142"/>
    <lineage>
        <taxon>Bacteria</taxon>
        <taxon>Pseudomonadati</taxon>
        <taxon>Bacteroidota</taxon>
        <taxon>Sphingobacteriia</taxon>
        <taxon>Sphingobacteriales</taxon>
        <taxon>Sphingobacteriaceae</taxon>
        <taxon>Sphingobacterium</taxon>
    </lineage>
</organism>
<proteinExistence type="predicted"/>
<evidence type="ECO:0000313" key="2">
    <source>
        <dbReference type="EMBL" id="MFD1166022.1"/>
    </source>
</evidence>
<evidence type="ECO:0000313" key="3">
    <source>
        <dbReference type="Proteomes" id="UP001597205"/>
    </source>
</evidence>
<feature type="region of interest" description="Disordered" evidence="1">
    <location>
        <begin position="229"/>
        <end position="251"/>
    </location>
</feature>
<comment type="caution">
    <text evidence="2">The sequence shown here is derived from an EMBL/GenBank/DDBJ whole genome shotgun (WGS) entry which is preliminary data.</text>
</comment>
<dbReference type="Proteomes" id="UP001597205">
    <property type="component" value="Unassembled WGS sequence"/>
</dbReference>